<proteinExistence type="predicted"/>
<evidence type="ECO:0000313" key="2">
    <source>
        <dbReference type="Proteomes" id="UP000243686"/>
    </source>
</evidence>
<reference evidence="1 2" key="1">
    <citation type="submission" date="2015-03" db="EMBL/GenBank/DDBJ databases">
        <title>Draft genome of the nematode, Opisthorchis viverrini.</title>
        <authorList>
            <person name="Mitreva M."/>
        </authorList>
    </citation>
    <scope>NUCLEOTIDE SEQUENCE [LARGE SCALE GENOMIC DNA]</scope>
    <source>
        <strain evidence="1">Khon Kaen</strain>
    </source>
</reference>
<dbReference type="EMBL" id="KV896615">
    <property type="protein sequence ID" value="OON16747.1"/>
    <property type="molecule type" value="Genomic_DNA"/>
</dbReference>
<protein>
    <submittedName>
        <fullName evidence="1">Uncharacterized protein</fullName>
    </submittedName>
</protein>
<organism evidence="1 2">
    <name type="scientific">Opisthorchis viverrini</name>
    <name type="common">Southeast Asian liver fluke</name>
    <dbReference type="NCBI Taxonomy" id="6198"/>
    <lineage>
        <taxon>Eukaryota</taxon>
        <taxon>Metazoa</taxon>
        <taxon>Spiralia</taxon>
        <taxon>Lophotrochozoa</taxon>
        <taxon>Platyhelminthes</taxon>
        <taxon>Trematoda</taxon>
        <taxon>Digenea</taxon>
        <taxon>Opisthorchiida</taxon>
        <taxon>Opisthorchiata</taxon>
        <taxon>Opisthorchiidae</taxon>
        <taxon>Opisthorchis</taxon>
    </lineage>
</organism>
<gene>
    <name evidence="1" type="ORF">X801_07430</name>
</gene>
<dbReference type="Proteomes" id="UP000243686">
    <property type="component" value="Unassembled WGS sequence"/>
</dbReference>
<accession>A0A1S8WQQ9</accession>
<dbReference type="AlphaFoldDB" id="A0A1S8WQQ9"/>
<keyword evidence="2" id="KW-1185">Reference proteome</keyword>
<dbReference type="SUPFAM" id="SSF81340">
    <property type="entry name" value="Clc chloride channel"/>
    <property type="match status" value="1"/>
</dbReference>
<name>A0A1S8WQQ9_OPIVI</name>
<sequence>MRFYSSDYRINVSDPVGKVLGIYPAGPSMSTAMALLVTALLLKLLLTVFTFGIKVPTGLFIPSLAWIEETFDDSVAKSVADSHSPY</sequence>
<dbReference type="InterPro" id="IPR014743">
    <property type="entry name" value="Cl-channel_core"/>
</dbReference>
<dbReference type="Gene3D" id="1.10.3080.10">
    <property type="entry name" value="Clc chloride channel"/>
    <property type="match status" value="1"/>
</dbReference>
<evidence type="ECO:0000313" key="1">
    <source>
        <dbReference type="EMBL" id="OON16747.1"/>
    </source>
</evidence>